<reference evidence="2" key="2">
    <citation type="journal article" date="2013" name="PLoS Genet.">
        <title>Comparative genome structure, secondary metabolite, and effector coding capacity across Cochliobolus pathogens.</title>
        <authorList>
            <person name="Condon B.J."/>
            <person name="Leng Y."/>
            <person name="Wu D."/>
            <person name="Bushley K.E."/>
            <person name="Ohm R.A."/>
            <person name="Otillar R."/>
            <person name="Martin J."/>
            <person name="Schackwitz W."/>
            <person name="Grimwood J."/>
            <person name="MohdZainudin N."/>
            <person name="Xue C."/>
            <person name="Wang R."/>
            <person name="Manning V.A."/>
            <person name="Dhillon B."/>
            <person name="Tu Z.J."/>
            <person name="Steffenson B.J."/>
            <person name="Salamov A."/>
            <person name="Sun H."/>
            <person name="Lowry S."/>
            <person name="LaButti K."/>
            <person name="Han J."/>
            <person name="Copeland A."/>
            <person name="Lindquist E."/>
            <person name="Barry K."/>
            <person name="Schmutz J."/>
            <person name="Baker S.E."/>
            <person name="Ciuffetti L.M."/>
            <person name="Grigoriev I.V."/>
            <person name="Zhong S."/>
            <person name="Turgeon B.G."/>
        </authorList>
    </citation>
    <scope>NUCLEOTIDE SEQUENCE [LARGE SCALE GENOMIC DNA]</scope>
    <source>
        <strain evidence="2">C5 / ATCC 48332 / race O</strain>
    </source>
</reference>
<feature type="non-terminal residue" evidence="1">
    <location>
        <position position="56"/>
    </location>
</feature>
<name>M2UUR0_COCH5</name>
<feature type="non-terminal residue" evidence="1">
    <location>
        <position position="1"/>
    </location>
</feature>
<reference evidence="1 2" key="1">
    <citation type="journal article" date="2012" name="PLoS Pathog.">
        <title>Diverse lifestyles and strategies of plant pathogenesis encoded in the genomes of eighteen Dothideomycetes fungi.</title>
        <authorList>
            <person name="Ohm R.A."/>
            <person name="Feau N."/>
            <person name="Henrissat B."/>
            <person name="Schoch C.L."/>
            <person name="Horwitz B.A."/>
            <person name="Barry K.W."/>
            <person name="Condon B.J."/>
            <person name="Copeland A.C."/>
            <person name="Dhillon B."/>
            <person name="Glaser F."/>
            <person name="Hesse C.N."/>
            <person name="Kosti I."/>
            <person name="LaButti K."/>
            <person name="Lindquist E.A."/>
            <person name="Lucas S."/>
            <person name="Salamov A.A."/>
            <person name="Bradshaw R.E."/>
            <person name="Ciuffetti L."/>
            <person name="Hamelin R.C."/>
            <person name="Kema G.H.J."/>
            <person name="Lawrence C."/>
            <person name="Scott J.A."/>
            <person name="Spatafora J.W."/>
            <person name="Turgeon B.G."/>
            <person name="de Wit P.J.G.M."/>
            <person name="Zhong S."/>
            <person name="Goodwin S.B."/>
            <person name="Grigoriev I.V."/>
        </authorList>
    </citation>
    <scope>NUCLEOTIDE SEQUENCE [LARGE SCALE GENOMIC DNA]</scope>
    <source>
        <strain evidence="2">C5 / ATCC 48332 / race O</strain>
    </source>
</reference>
<organism evidence="1 2">
    <name type="scientific">Cochliobolus heterostrophus (strain C5 / ATCC 48332 / race O)</name>
    <name type="common">Southern corn leaf blight fungus</name>
    <name type="synonym">Bipolaris maydis</name>
    <dbReference type="NCBI Taxonomy" id="701091"/>
    <lineage>
        <taxon>Eukaryota</taxon>
        <taxon>Fungi</taxon>
        <taxon>Dikarya</taxon>
        <taxon>Ascomycota</taxon>
        <taxon>Pezizomycotina</taxon>
        <taxon>Dothideomycetes</taxon>
        <taxon>Pleosporomycetidae</taxon>
        <taxon>Pleosporales</taxon>
        <taxon>Pleosporineae</taxon>
        <taxon>Pleosporaceae</taxon>
        <taxon>Bipolaris</taxon>
    </lineage>
</organism>
<evidence type="ECO:0000313" key="2">
    <source>
        <dbReference type="Proteomes" id="UP000016936"/>
    </source>
</evidence>
<evidence type="ECO:0000313" key="1">
    <source>
        <dbReference type="EMBL" id="EMD91597.1"/>
    </source>
</evidence>
<accession>M2UUR0</accession>
<proteinExistence type="predicted"/>
<gene>
    <name evidence="1" type="ORF">COCHEDRAFT_1021521</name>
</gene>
<dbReference type="EMBL" id="KB445576">
    <property type="protein sequence ID" value="EMD91597.1"/>
    <property type="molecule type" value="Genomic_DNA"/>
</dbReference>
<dbReference type="AlphaFoldDB" id="M2UUR0"/>
<sequence>CYGVMAHCEHPQWHTICISKITVLQIQRETDEIARILFIHLLICQSKERQNVNIGS</sequence>
<keyword evidence="2" id="KW-1185">Reference proteome</keyword>
<protein>
    <submittedName>
        <fullName evidence="1">Uncharacterized protein</fullName>
    </submittedName>
</protein>
<dbReference type="HOGENOM" id="CLU_3019804_0_0_1"/>
<dbReference type="Proteomes" id="UP000016936">
    <property type="component" value="Unassembled WGS sequence"/>
</dbReference>